<gene>
    <name evidence="3" type="ORF">RSO01_88460</name>
</gene>
<dbReference type="Gene3D" id="2.40.390.10">
    <property type="entry name" value="CV3147-like"/>
    <property type="match status" value="1"/>
</dbReference>
<dbReference type="AlphaFoldDB" id="A0A512NRV0"/>
<protein>
    <recommendedName>
        <fullName evidence="5">DUF917 domain-containing protein</fullName>
    </recommendedName>
</protein>
<dbReference type="SUPFAM" id="SSF160991">
    <property type="entry name" value="CV3147-like"/>
    <property type="match status" value="1"/>
</dbReference>
<evidence type="ECO:0000259" key="2">
    <source>
        <dbReference type="Pfam" id="PF20906"/>
    </source>
</evidence>
<evidence type="ECO:0008006" key="5">
    <source>
        <dbReference type="Google" id="ProtNLM"/>
    </source>
</evidence>
<reference evidence="3 4" key="1">
    <citation type="submission" date="2019-07" db="EMBL/GenBank/DDBJ databases">
        <title>Whole genome shotgun sequence of Reyranella soli NBRC 108950.</title>
        <authorList>
            <person name="Hosoyama A."/>
            <person name="Uohara A."/>
            <person name="Ohji S."/>
            <person name="Ichikawa N."/>
        </authorList>
    </citation>
    <scope>NUCLEOTIDE SEQUENCE [LARGE SCALE GENOMIC DNA]</scope>
    <source>
        <strain evidence="3 4">NBRC 108950</strain>
    </source>
</reference>
<dbReference type="Pfam" id="PF06032">
    <property type="entry name" value="S-Me-THD_N"/>
    <property type="match status" value="1"/>
</dbReference>
<evidence type="ECO:0000313" key="4">
    <source>
        <dbReference type="Proteomes" id="UP000321058"/>
    </source>
</evidence>
<dbReference type="InterPro" id="IPR027479">
    <property type="entry name" value="S-Me-THD_N_sf"/>
</dbReference>
<feature type="domain" description="S-Me-THD N-terminal" evidence="1">
    <location>
        <begin position="8"/>
        <end position="163"/>
    </location>
</feature>
<dbReference type="InterPro" id="IPR010318">
    <property type="entry name" value="S-Me-THD_N"/>
</dbReference>
<sequence>MRDIQRDELEPLATGAWILGAGGGGNPYLSYVNLLALYDGGARVSLMDPKDLADDDLVAMVAGIGAPLVGQERLPDPKVVARPLLALQDHLKRPFRAVMSGEIGGANGLRALIAGAVTGLPAVDADSMGRAFPEGQMTSFAIAGLPMLTTVLSDVRGIEVIIKRAADAKWMERLSRKACAEMGSVASACRAPRTGREVKDHGILYSTSKAIRIGRVVGEARRRREDAVAALIEAERGILLFKGKVQDVERRTTEGFLRGTARLAGLDGDRGAMLELDFQNEYAAAWRDGEVVATTPDIICTMDSESGEAVGTEMLRYGQRISVIALPAPELFLTPRGLATVGPRAFGYDFDYRPAFTG</sequence>
<feature type="domain" description="S-Me-THD-like C-terminal" evidence="2">
    <location>
        <begin position="167"/>
        <end position="354"/>
    </location>
</feature>
<name>A0A512NRV0_9HYPH</name>
<accession>A0A512NRV0</accession>
<dbReference type="EMBL" id="BKAJ01000246">
    <property type="protein sequence ID" value="GEP61680.1"/>
    <property type="molecule type" value="Genomic_DNA"/>
</dbReference>
<dbReference type="Pfam" id="PF20906">
    <property type="entry name" value="S-Me-THD_C"/>
    <property type="match status" value="1"/>
</dbReference>
<proteinExistence type="predicted"/>
<organism evidence="3 4">
    <name type="scientific">Reyranella soli</name>
    <dbReference type="NCBI Taxonomy" id="1230389"/>
    <lineage>
        <taxon>Bacteria</taxon>
        <taxon>Pseudomonadati</taxon>
        <taxon>Pseudomonadota</taxon>
        <taxon>Alphaproteobacteria</taxon>
        <taxon>Hyphomicrobiales</taxon>
        <taxon>Reyranellaceae</taxon>
        <taxon>Reyranella</taxon>
    </lineage>
</organism>
<evidence type="ECO:0000313" key="3">
    <source>
        <dbReference type="EMBL" id="GEP61680.1"/>
    </source>
</evidence>
<dbReference type="InterPro" id="IPR048350">
    <property type="entry name" value="S-Me-THD-like_C"/>
</dbReference>
<dbReference type="InterPro" id="IPR024071">
    <property type="entry name" value="S-Me-THD_C_sf"/>
</dbReference>
<evidence type="ECO:0000259" key="1">
    <source>
        <dbReference type="Pfam" id="PF06032"/>
    </source>
</evidence>
<dbReference type="Gene3D" id="3.40.1610.10">
    <property type="entry name" value="CV3147-like domain"/>
    <property type="match status" value="1"/>
</dbReference>
<comment type="caution">
    <text evidence="3">The sequence shown here is derived from an EMBL/GenBank/DDBJ whole genome shotgun (WGS) entry which is preliminary data.</text>
</comment>
<keyword evidence="4" id="KW-1185">Reference proteome</keyword>
<dbReference type="Proteomes" id="UP000321058">
    <property type="component" value="Unassembled WGS sequence"/>
</dbReference>